<dbReference type="EMBL" id="LJOD01000011">
    <property type="protein sequence ID" value="KPE50232.1"/>
    <property type="molecule type" value="Genomic_DNA"/>
</dbReference>
<dbReference type="RefSeq" id="WP_062701148.1">
    <property type="nucleotide sequence ID" value="NZ_LJOD01000011.1"/>
</dbReference>
<dbReference type="InterPro" id="IPR036514">
    <property type="entry name" value="SGNH_hydro_sf"/>
</dbReference>
<gene>
    <name evidence="3" type="ORF">AOB46_15915</name>
</gene>
<sequence>MKKTLLFLFLILFSFTLSQTVKRVFFVGNSYTYTNNLPELVKLIAASSGDQLAYESHTIGGARLKQHSENPAVASVINQGNWDYVVLQEQSQIPSFPNSYVQNEMFPYAKQLAEQIKNANACGNPLFFMTWGYKNGDATNCANGNTASCTYEGMDDLISARYTEMASLNESLVSPVGKVWRMIRQQYPEMELYSSDGSHPSYLGSMAAAYTFYTLIFKKDPELASFNGNLTTTESQAIKSVVKNVAFNGLNTWFVSANDVPTRFTYQISGNTVQFTNQTQNATSFLWNFGDGTTSALENPQHTYTSTGNYQVSLITNACNKNSTKTKSVAFHSLGIKEQNTVSTHIYPNPAQDYINIITDKKISVISLTDAAGRILRYKLEKSVPGYVIPLNHLSSGIYLLKYKEGETEFTKKILKK</sequence>
<proteinExistence type="predicted"/>
<evidence type="ECO:0000256" key="1">
    <source>
        <dbReference type="ARBA" id="ARBA00022729"/>
    </source>
</evidence>
<reference evidence="4" key="2">
    <citation type="submission" date="2015-09" db="EMBL/GenBank/DDBJ databases">
        <title>Draft genome sequence of a multidrug-resistant Chryseobacterium indologenes isolate from Malaysia.</title>
        <authorList>
            <person name="Yu C.Y."/>
            <person name="Ang G.Y."/>
            <person name="Chan K.-G."/>
        </authorList>
    </citation>
    <scope>NUCLEOTIDE SEQUENCE [LARGE SCALE GENOMIC DNA]</scope>
    <source>
        <strain evidence="4">CI_885</strain>
    </source>
</reference>
<dbReference type="Pfam" id="PF16227">
    <property type="entry name" value="DUF4886"/>
    <property type="match status" value="1"/>
</dbReference>
<evidence type="ECO:0000259" key="2">
    <source>
        <dbReference type="PROSITE" id="PS50093"/>
    </source>
</evidence>
<name>A0A0N0IV82_CHRID</name>
<organism evidence="3 4">
    <name type="scientific">Chryseobacterium indologenes</name>
    <name type="common">Flavobacterium indologenes</name>
    <dbReference type="NCBI Taxonomy" id="253"/>
    <lineage>
        <taxon>Bacteria</taxon>
        <taxon>Pseudomonadati</taxon>
        <taxon>Bacteroidota</taxon>
        <taxon>Flavobacteriia</taxon>
        <taxon>Flavobacteriales</taxon>
        <taxon>Weeksellaceae</taxon>
        <taxon>Chryseobacterium group</taxon>
        <taxon>Chryseobacterium</taxon>
    </lineage>
</organism>
<dbReference type="InterPro" id="IPR022409">
    <property type="entry name" value="PKD/Chitinase_dom"/>
</dbReference>
<evidence type="ECO:0000313" key="3">
    <source>
        <dbReference type="EMBL" id="KPE50232.1"/>
    </source>
</evidence>
<evidence type="ECO:0000313" key="4">
    <source>
        <dbReference type="Proteomes" id="UP000037953"/>
    </source>
</evidence>
<dbReference type="SUPFAM" id="SSF49299">
    <property type="entry name" value="PKD domain"/>
    <property type="match status" value="1"/>
</dbReference>
<comment type="caution">
    <text evidence="3">The sequence shown here is derived from an EMBL/GenBank/DDBJ whole genome shotgun (WGS) entry which is preliminary data.</text>
</comment>
<dbReference type="InterPro" id="IPR000601">
    <property type="entry name" value="PKD_dom"/>
</dbReference>
<dbReference type="InterPro" id="IPR035986">
    <property type="entry name" value="PKD_dom_sf"/>
</dbReference>
<dbReference type="Pfam" id="PF18911">
    <property type="entry name" value="PKD_4"/>
    <property type="match status" value="1"/>
</dbReference>
<dbReference type="InterPro" id="IPR032616">
    <property type="entry name" value="DUF4886"/>
</dbReference>
<reference evidence="3 4" key="1">
    <citation type="journal article" date="2015" name="Genom Data">
        <title>Draft genome sequence of a multidrug-resistant Chryseobacterium indologenes isolate from Malaysia.</title>
        <authorList>
            <person name="Yu C.Y."/>
            <person name="Ang G.Y."/>
            <person name="Cheng H.J."/>
            <person name="Cheong Y.M."/>
            <person name="Yin W.F."/>
            <person name="Chan K.G."/>
        </authorList>
    </citation>
    <scope>NUCLEOTIDE SEQUENCE [LARGE SCALE GENOMIC DNA]</scope>
    <source>
        <strain evidence="3 4">CI_885</strain>
    </source>
</reference>
<dbReference type="Gene3D" id="2.60.40.10">
    <property type="entry name" value="Immunoglobulins"/>
    <property type="match status" value="1"/>
</dbReference>
<dbReference type="SMART" id="SM00089">
    <property type="entry name" value="PKD"/>
    <property type="match status" value="1"/>
</dbReference>
<dbReference type="AlphaFoldDB" id="A0A0N0IV82"/>
<dbReference type="GO" id="GO:0016788">
    <property type="term" value="F:hydrolase activity, acting on ester bonds"/>
    <property type="evidence" value="ECO:0007669"/>
    <property type="project" value="UniProtKB-ARBA"/>
</dbReference>
<feature type="domain" description="PKD" evidence="2">
    <location>
        <begin position="277"/>
        <end position="314"/>
    </location>
</feature>
<dbReference type="Gene3D" id="3.40.50.1110">
    <property type="entry name" value="SGNH hydrolase"/>
    <property type="match status" value="1"/>
</dbReference>
<dbReference type="NCBIfam" id="TIGR04183">
    <property type="entry name" value="Por_Secre_tail"/>
    <property type="match status" value="1"/>
</dbReference>
<protein>
    <recommendedName>
        <fullName evidence="2">PKD domain-containing protein</fullName>
    </recommendedName>
</protein>
<keyword evidence="1" id="KW-0732">Signal</keyword>
<dbReference type="InterPro" id="IPR013783">
    <property type="entry name" value="Ig-like_fold"/>
</dbReference>
<dbReference type="Proteomes" id="UP000037953">
    <property type="component" value="Unassembled WGS sequence"/>
</dbReference>
<dbReference type="CDD" id="cd00146">
    <property type="entry name" value="PKD"/>
    <property type="match status" value="1"/>
</dbReference>
<dbReference type="SUPFAM" id="SSF52266">
    <property type="entry name" value="SGNH hydrolase"/>
    <property type="match status" value="1"/>
</dbReference>
<accession>A0A0N0IV82</accession>
<dbReference type="PROSITE" id="PS50093">
    <property type="entry name" value="PKD"/>
    <property type="match status" value="1"/>
</dbReference>
<dbReference type="Pfam" id="PF18962">
    <property type="entry name" value="Por_Secre_tail"/>
    <property type="match status" value="1"/>
</dbReference>
<dbReference type="InterPro" id="IPR026444">
    <property type="entry name" value="Secre_tail"/>
</dbReference>
<dbReference type="PATRIC" id="fig|253.9.peg.1123"/>
<dbReference type="OrthoDB" id="7443339at2"/>